<reference evidence="2" key="2">
    <citation type="submission" date="2020-09" db="EMBL/GenBank/DDBJ databases">
        <authorList>
            <person name="Sun Q."/>
            <person name="Kim S."/>
        </authorList>
    </citation>
    <scope>NUCLEOTIDE SEQUENCE</scope>
    <source>
        <strain evidence="2">KCTC 32296</strain>
    </source>
</reference>
<sequence length="411" mass="44870">MANYRGGRFLNAALTSALSQTVRDIEIIVSDDASPDNSVEIIRAIMAEDDRVRLIEAPENGGPAKARNRALDAARGEWIAIVDSDDYQHPQRLERLLAAARDQNADIVADDLLHFHDDNSQPISFLMLDHGLTQPFELTAELFIRANTARSGLPTLGYLKPLIRRTRLGDLRYDTGLKVAEDYDLVVRLLAGGTKGYVVPDPTYLYRRHGGSISHRMSETILSDMIDNHNRFVAERGPHPAPVQAALNARLNGMETDLAYERLVAAIKAKQITKAIGILTRAPALIGNLYRSFRERSTRQVVPPAPPVPTGPKAHALILCDKAPDADSLSRLNALAMQQGADTFATVTVPDGFLTEPLLTDAAKYRELWKHAEALGNPETLIVVCDGPAAVNAAGYLPTGIAADIEERPLS</sequence>
<dbReference type="InterPro" id="IPR050834">
    <property type="entry name" value="Glycosyltransf_2"/>
</dbReference>
<dbReference type="AlphaFoldDB" id="A0A918PXB7"/>
<dbReference type="PANTHER" id="PTHR43685:SF11">
    <property type="entry name" value="GLYCOSYLTRANSFERASE TAGX-RELATED"/>
    <property type="match status" value="1"/>
</dbReference>
<comment type="caution">
    <text evidence="2">The sequence shown here is derived from an EMBL/GenBank/DDBJ whole genome shotgun (WGS) entry which is preliminary data.</text>
</comment>
<reference evidence="2" key="1">
    <citation type="journal article" date="2014" name="Int. J. Syst. Evol. Microbiol.">
        <title>Complete genome sequence of Corynebacterium casei LMG S-19264T (=DSM 44701T), isolated from a smear-ripened cheese.</title>
        <authorList>
            <consortium name="US DOE Joint Genome Institute (JGI-PGF)"/>
            <person name="Walter F."/>
            <person name="Albersmeier A."/>
            <person name="Kalinowski J."/>
            <person name="Ruckert C."/>
        </authorList>
    </citation>
    <scope>NUCLEOTIDE SEQUENCE</scope>
    <source>
        <strain evidence="2">KCTC 32296</strain>
    </source>
</reference>
<accession>A0A918PXB7</accession>
<gene>
    <name evidence="2" type="ORF">GCM10011273_09600</name>
</gene>
<dbReference type="InterPro" id="IPR001173">
    <property type="entry name" value="Glyco_trans_2-like"/>
</dbReference>
<feature type="domain" description="Glycosyltransferase 2-like" evidence="1">
    <location>
        <begin position="4"/>
        <end position="119"/>
    </location>
</feature>
<name>A0A918PXB7_9CAUL</name>
<dbReference type="Pfam" id="PF00535">
    <property type="entry name" value="Glycos_transf_2"/>
    <property type="match status" value="1"/>
</dbReference>
<evidence type="ECO:0000259" key="1">
    <source>
        <dbReference type="Pfam" id="PF00535"/>
    </source>
</evidence>
<dbReference type="SUPFAM" id="SSF53448">
    <property type="entry name" value="Nucleotide-diphospho-sugar transferases"/>
    <property type="match status" value="1"/>
</dbReference>
<protein>
    <recommendedName>
        <fullName evidence="1">Glycosyltransferase 2-like domain-containing protein</fullName>
    </recommendedName>
</protein>
<dbReference type="Proteomes" id="UP000662572">
    <property type="component" value="Unassembled WGS sequence"/>
</dbReference>
<dbReference type="PANTHER" id="PTHR43685">
    <property type="entry name" value="GLYCOSYLTRANSFERASE"/>
    <property type="match status" value="1"/>
</dbReference>
<organism evidence="2 3">
    <name type="scientific">Asticcacaulis endophyticus</name>
    <dbReference type="NCBI Taxonomy" id="1395890"/>
    <lineage>
        <taxon>Bacteria</taxon>
        <taxon>Pseudomonadati</taxon>
        <taxon>Pseudomonadota</taxon>
        <taxon>Alphaproteobacteria</taxon>
        <taxon>Caulobacterales</taxon>
        <taxon>Caulobacteraceae</taxon>
        <taxon>Asticcacaulis</taxon>
    </lineage>
</organism>
<proteinExistence type="predicted"/>
<evidence type="ECO:0000313" key="3">
    <source>
        <dbReference type="Proteomes" id="UP000662572"/>
    </source>
</evidence>
<dbReference type="Gene3D" id="3.90.550.10">
    <property type="entry name" value="Spore Coat Polysaccharide Biosynthesis Protein SpsA, Chain A"/>
    <property type="match status" value="1"/>
</dbReference>
<dbReference type="InterPro" id="IPR029044">
    <property type="entry name" value="Nucleotide-diphossugar_trans"/>
</dbReference>
<dbReference type="EMBL" id="BMZB01000001">
    <property type="protein sequence ID" value="GGZ26198.1"/>
    <property type="molecule type" value="Genomic_DNA"/>
</dbReference>
<keyword evidence="3" id="KW-1185">Reference proteome</keyword>
<evidence type="ECO:0000313" key="2">
    <source>
        <dbReference type="EMBL" id="GGZ26198.1"/>
    </source>
</evidence>